<dbReference type="PANTHER" id="PTHR34047:SF8">
    <property type="entry name" value="PROTEIN YKFC"/>
    <property type="match status" value="1"/>
</dbReference>
<proteinExistence type="inferred from homology"/>
<name>A0A060URM2_9PROT</name>
<dbReference type="NCBIfam" id="TIGR04416">
    <property type="entry name" value="group_II_RT_mat"/>
    <property type="match status" value="1"/>
</dbReference>
<dbReference type="AlphaFoldDB" id="A0A060URM2"/>
<dbReference type="Pfam" id="PF00078">
    <property type="entry name" value="RVT_1"/>
    <property type="match status" value="1"/>
</dbReference>
<dbReference type="CDD" id="cd01651">
    <property type="entry name" value="RT_G2_intron"/>
    <property type="match status" value="1"/>
</dbReference>
<dbReference type="InterPro" id="IPR025960">
    <property type="entry name" value="RVT_N"/>
</dbReference>
<dbReference type="GO" id="GO:0003964">
    <property type="term" value="F:RNA-directed DNA polymerase activity"/>
    <property type="evidence" value="ECO:0007669"/>
    <property type="project" value="UniProtKB-KW"/>
</dbReference>
<dbReference type="PANTHER" id="PTHR34047">
    <property type="entry name" value="NUCLEAR INTRON MATURASE 1, MITOCHONDRIAL-RELATED"/>
    <property type="match status" value="1"/>
</dbReference>
<evidence type="ECO:0000313" key="5">
    <source>
        <dbReference type="Proteomes" id="UP000193925"/>
    </source>
</evidence>
<dbReference type="InterPro" id="IPR043128">
    <property type="entry name" value="Rev_trsase/Diguanyl_cyclase"/>
</dbReference>
<dbReference type="Gene3D" id="1.10.30.50">
    <property type="match status" value="1"/>
</dbReference>
<keyword evidence="5" id="KW-1185">Reference proteome</keyword>
<dbReference type="InterPro" id="IPR002711">
    <property type="entry name" value="HNH"/>
</dbReference>
<keyword evidence="3" id="KW-0548">Nucleotidyltransferase</keyword>
<protein>
    <submittedName>
        <fullName evidence="3">RNA-directed DNA polymerase (Reverse transcriptase)</fullName>
    </submittedName>
</protein>
<dbReference type="InterPro" id="IPR051083">
    <property type="entry name" value="GrpII_Intron_Splice-Mob/Def"/>
</dbReference>
<dbReference type="PROSITE" id="PS50878">
    <property type="entry name" value="RT_POL"/>
    <property type="match status" value="1"/>
</dbReference>
<evidence type="ECO:0000259" key="2">
    <source>
        <dbReference type="PROSITE" id="PS50878"/>
    </source>
</evidence>
<sequence>MNAGTSACAPSHGVNWHGIDWSLATKQVRRLQARIVKATQEGRWGKVNSLQHLLTHSYSGKALAVRRVTSNQGKNTPGVDGATWNSPADKTQAVLSLRRRGYQPLPLKRVYIPKKNGKKRPLGIPTMKDRAMQALYKLALEPVAETTADPNSYGFRPERSTADAAEACFTALATKRSAEWVFEGDIKGCFDNIGHDWLIANIPMDKAILRKWLKAGFMDKGTLFPTEAGTPQGGIISPTLANMALDGLEVLLREDVQRNRWSGKKVNMVRYADDFIITGNSKELLEKEVKPLVEQFLSERGLTLSPEKTKITHIRDGFNFLGWNMRKYEKEGKQGKYLQKPAKDNVGAFRSKVAGIIKGNKTAKQENLIALLNPVIRGWGNYHQHAVANETYSSMDHALWELLWQWATRRHPNKGSQWIKDKYFQSRGSRSWVFTCKDENGKEWMLLKLSDTKIVRHVKIKGEVNPFDPKWDTYREDRLAKHMALSLKGRNKLLRHWKEQNGNCAICSEKITRETGWHLHHIIRTTDGGPDIHRNRVLLHPNCHNQVHSRKLKVVTTGFRKES</sequence>
<dbReference type="Proteomes" id="UP000193925">
    <property type="component" value="Chromosome AFERRI"/>
</dbReference>
<evidence type="ECO:0000313" key="3">
    <source>
        <dbReference type="EMBL" id="CDQ09224.1"/>
    </source>
</evidence>
<dbReference type="Pfam" id="PF13655">
    <property type="entry name" value="RVT_N"/>
    <property type="match status" value="1"/>
</dbReference>
<dbReference type="SMART" id="SM00507">
    <property type="entry name" value="HNHc"/>
    <property type="match status" value="1"/>
</dbReference>
<dbReference type="EMBL" id="CCCS020000017">
    <property type="protein sequence ID" value="CDQ09224.1"/>
    <property type="molecule type" value="Genomic_DNA"/>
</dbReference>
<dbReference type="GO" id="GO:0008270">
    <property type="term" value="F:zinc ion binding"/>
    <property type="evidence" value="ECO:0007669"/>
    <property type="project" value="InterPro"/>
</dbReference>
<comment type="similarity">
    <text evidence="1">Belongs to the bacterial reverse transcriptase family.</text>
</comment>
<reference evidence="4 5" key="3">
    <citation type="submission" date="2017-03" db="EMBL/GenBank/DDBJ databases">
        <authorList>
            <person name="Regsiter A."/>
            <person name="William W."/>
        </authorList>
    </citation>
    <scope>NUCLEOTIDE SEQUENCE [LARGE SCALE GENOMIC DNA]</scope>
    <source>
        <strain evidence="4">PRJEB5721</strain>
    </source>
</reference>
<dbReference type="InterPro" id="IPR003615">
    <property type="entry name" value="HNH_nuc"/>
</dbReference>
<dbReference type="Pfam" id="PF08388">
    <property type="entry name" value="GIIM"/>
    <property type="match status" value="1"/>
</dbReference>
<dbReference type="EMBL" id="LT841305">
    <property type="protein sequence ID" value="SMH64893.1"/>
    <property type="molecule type" value="Genomic_DNA"/>
</dbReference>
<dbReference type="InterPro" id="IPR043502">
    <property type="entry name" value="DNA/RNA_pol_sf"/>
</dbReference>
<evidence type="ECO:0000256" key="1">
    <source>
        <dbReference type="ARBA" id="ARBA00034120"/>
    </source>
</evidence>
<keyword evidence="3" id="KW-0808">Transferase</keyword>
<organism evidence="3">
    <name type="scientific">Acidithiobacillus ferrivorans</name>
    <dbReference type="NCBI Taxonomy" id="160808"/>
    <lineage>
        <taxon>Bacteria</taxon>
        <taxon>Pseudomonadati</taxon>
        <taxon>Pseudomonadota</taxon>
        <taxon>Acidithiobacillia</taxon>
        <taxon>Acidithiobacillales</taxon>
        <taxon>Acidithiobacillaceae</taxon>
        <taxon>Acidithiobacillus</taxon>
    </lineage>
</organism>
<keyword evidence="3" id="KW-0695">RNA-directed DNA polymerase</keyword>
<dbReference type="InterPro" id="IPR000477">
    <property type="entry name" value="RT_dom"/>
</dbReference>
<dbReference type="Gene3D" id="3.30.70.270">
    <property type="match status" value="1"/>
</dbReference>
<reference evidence="3" key="1">
    <citation type="submission" date="2014-03" db="EMBL/GenBank/DDBJ databases">
        <authorList>
            <person name="Genoscope - CEA"/>
        </authorList>
    </citation>
    <scope>NUCLEOTIDE SEQUENCE [LARGE SCALE GENOMIC DNA]</scope>
    <source>
        <strain evidence="3">CF27</strain>
    </source>
</reference>
<dbReference type="SUPFAM" id="SSF56672">
    <property type="entry name" value="DNA/RNA polymerases"/>
    <property type="match status" value="1"/>
</dbReference>
<evidence type="ECO:0000313" key="4">
    <source>
        <dbReference type="EMBL" id="SMH64893.1"/>
    </source>
</evidence>
<dbReference type="RefSeq" id="WP_035191636.1">
    <property type="nucleotide sequence ID" value="NZ_CCCS020000017.1"/>
</dbReference>
<dbReference type="InterPro" id="IPR013597">
    <property type="entry name" value="Mat_intron_G2"/>
</dbReference>
<accession>A0A060URM2</accession>
<feature type="domain" description="Reverse transcriptase" evidence="2">
    <location>
        <begin position="93"/>
        <end position="325"/>
    </location>
</feature>
<dbReference type="InterPro" id="IPR030931">
    <property type="entry name" value="Group_II_RT_mat"/>
</dbReference>
<reference evidence="3" key="2">
    <citation type="submission" date="2014-07" db="EMBL/GenBank/DDBJ databases">
        <title>Initial genome analysis of the psychrotolerant acidophile Acidithiobacillus ferrivorans CF27: insights into iron and sulfur oxidation pathways and into biofilm formation.</title>
        <authorList>
            <person name="Talla E."/>
            <person name="Hedrich S."/>
            <person name="Mangenot S."/>
            <person name="Ji B."/>
            <person name="Johnson D.B."/>
            <person name="Barbe V."/>
            <person name="Bonnefoy V."/>
        </authorList>
    </citation>
    <scope>NUCLEOTIDE SEQUENCE [LARGE SCALE GENOMIC DNA]</scope>
    <source>
        <strain evidence="3">CF27</strain>
    </source>
</reference>
<dbReference type="GO" id="GO:0003676">
    <property type="term" value="F:nucleic acid binding"/>
    <property type="evidence" value="ECO:0007669"/>
    <property type="project" value="InterPro"/>
</dbReference>
<dbReference type="CDD" id="cd00085">
    <property type="entry name" value="HNHc"/>
    <property type="match status" value="1"/>
</dbReference>
<gene>
    <name evidence="4" type="ORF">AFERRI_10927</name>
    <name evidence="3" type="ORF">AFERRI_240058</name>
</gene>
<dbReference type="GO" id="GO:0004519">
    <property type="term" value="F:endonuclease activity"/>
    <property type="evidence" value="ECO:0007669"/>
    <property type="project" value="InterPro"/>
</dbReference>
<dbReference type="Pfam" id="PF01844">
    <property type="entry name" value="HNH"/>
    <property type="match status" value="1"/>
</dbReference>